<dbReference type="Proteomes" id="UP001281614">
    <property type="component" value="Unassembled WGS sequence"/>
</dbReference>
<dbReference type="AlphaFoldDB" id="A0AAD9YGD1"/>
<comment type="caution">
    <text evidence="2">The sequence shown here is derived from an EMBL/GenBank/DDBJ whole genome shotgun (WGS) entry which is preliminary data.</text>
</comment>
<evidence type="ECO:0000313" key="2">
    <source>
        <dbReference type="EMBL" id="KAK2762361.1"/>
    </source>
</evidence>
<keyword evidence="3" id="KW-1185">Reference proteome</keyword>
<evidence type="ECO:0000256" key="1">
    <source>
        <dbReference type="SAM" id="MobiDB-lite"/>
    </source>
</evidence>
<protein>
    <submittedName>
        <fullName evidence="2">Uncharacterized protein</fullName>
    </submittedName>
</protein>
<sequence>MSNRRRTLAVAYDSDISFSADDKYDDYDDVFDTKEQQDGSDTDATDNKDLYEDDDFDIEDQVRLFDGNVYPPEYWRRNVEGFNEDSYAYQDYSPGTTVLLDAVEEQWRQFCSVLKRGTEDCYATISLGLLYNFFDWFLSQKVGKDGRKKRGIKKKSSLGTY</sequence>
<name>A0AAD9YGD1_COLKA</name>
<gene>
    <name evidence="2" type="ORF">CKAH01_16197</name>
</gene>
<proteinExistence type="predicted"/>
<evidence type="ECO:0000313" key="3">
    <source>
        <dbReference type="Proteomes" id="UP001281614"/>
    </source>
</evidence>
<reference evidence="2" key="1">
    <citation type="submission" date="2023-02" db="EMBL/GenBank/DDBJ databases">
        <title>Colletotrichum kahawae CIFC_Que2 genome sequencing and assembly.</title>
        <authorList>
            <person name="Baroncelli R."/>
        </authorList>
    </citation>
    <scope>NUCLEOTIDE SEQUENCE</scope>
    <source>
        <strain evidence="2">CIFC_Que2</strain>
    </source>
</reference>
<dbReference type="EMBL" id="VYYT01000155">
    <property type="protein sequence ID" value="KAK2762361.1"/>
    <property type="molecule type" value="Genomic_DNA"/>
</dbReference>
<feature type="region of interest" description="Disordered" evidence="1">
    <location>
        <begin position="19"/>
        <end position="50"/>
    </location>
</feature>
<organism evidence="2 3">
    <name type="scientific">Colletotrichum kahawae</name>
    <name type="common">Coffee berry disease fungus</name>
    <dbReference type="NCBI Taxonomy" id="34407"/>
    <lineage>
        <taxon>Eukaryota</taxon>
        <taxon>Fungi</taxon>
        <taxon>Dikarya</taxon>
        <taxon>Ascomycota</taxon>
        <taxon>Pezizomycotina</taxon>
        <taxon>Sordariomycetes</taxon>
        <taxon>Hypocreomycetidae</taxon>
        <taxon>Glomerellales</taxon>
        <taxon>Glomerellaceae</taxon>
        <taxon>Colletotrichum</taxon>
        <taxon>Colletotrichum gloeosporioides species complex</taxon>
    </lineage>
</organism>
<accession>A0AAD9YGD1</accession>